<reference evidence="1 2" key="1">
    <citation type="journal article" date="2015" name="Genome Biol.">
        <title>Comparative genomics of Steinernema reveals deeply conserved gene regulatory networks.</title>
        <authorList>
            <person name="Dillman A.R."/>
            <person name="Macchietto M."/>
            <person name="Porter C.F."/>
            <person name="Rogers A."/>
            <person name="Williams B."/>
            <person name="Antoshechkin I."/>
            <person name="Lee M.M."/>
            <person name="Goodwin Z."/>
            <person name="Lu X."/>
            <person name="Lewis E.E."/>
            <person name="Goodrich-Blair H."/>
            <person name="Stock S.P."/>
            <person name="Adams B.J."/>
            <person name="Sternberg P.W."/>
            <person name="Mortazavi A."/>
        </authorList>
    </citation>
    <scope>NUCLEOTIDE SEQUENCE [LARGE SCALE GENOMIC DNA]</scope>
    <source>
        <strain evidence="1 2">ALL</strain>
    </source>
</reference>
<accession>A0A4U8UN08</accession>
<evidence type="ECO:0000313" key="1">
    <source>
        <dbReference type="EMBL" id="TMS33625.1"/>
    </source>
</evidence>
<organism evidence="1 2">
    <name type="scientific">Steinernema carpocapsae</name>
    <name type="common">Entomopathogenic nematode</name>
    <dbReference type="NCBI Taxonomy" id="34508"/>
    <lineage>
        <taxon>Eukaryota</taxon>
        <taxon>Metazoa</taxon>
        <taxon>Ecdysozoa</taxon>
        <taxon>Nematoda</taxon>
        <taxon>Chromadorea</taxon>
        <taxon>Rhabditida</taxon>
        <taxon>Tylenchina</taxon>
        <taxon>Panagrolaimomorpha</taxon>
        <taxon>Strongyloidoidea</taxon>
        <taxon>Steinernematidae</taxon>
        <taxon>Steinernema</taxon>
    </lineage>
</organism>
<protein>
    <submittedName>
        <fullName evidence="1">Uncharacterized protein</fullName>
    </submittedName>
</protein>
<dbReference type="Proteomes" id="UP000298663">
    <property type="component" value="Chromosome X"/>
</dbReference>
<dbReference type="AlphaFoldDB" id="A0A4U8UN08"/>
<reference evidence="1 2" key="2">
    <citation type="journal article" date="2019" name="G3 (Bethesda)">
        <title>Hybrid Assembly of the Genome of the Entomopathogenic Nematode Steinernema carpocapsae Identifies the X-Chromosome.</title>
        <authorList>
            <person name="Serra L."/>
            <person name="Macchietto M."/>
            <person name="Macias-Munoz A."/>
            <person name="McGill C.J."/>
            <person name="Rodriguez I.M."/>
            <person name="Rodriguez B."/>
            <person name="Murad R."/>
            <person name="Mortazavi A."/>
        </authorList>
    </citation>
    <scope>NUCLEOTIDE SEQUENCE [LARGE SCALE GENOMIC DNA]</scope>
    <source>
        <strain evidence="1 2">ALL</strain>
    </source>
</reference>
<dbReference type="EMBL" id="CM016762">
    <property type="protein sequence ID" value="TMS33625.1"/>
    <property type="molecule type" value="Genomic_DNA"/>
</dbReference>
<name>A0A4U8UN08_STECR</name>
<dbReference type="EMBL" id="AZBU02000001">
    <property type="protein sequence ID" value="TMS33625.1"/>
    <property type="molecule type" value="Genomic_DNA"/>
</dbReference>
<evidence type="ECO:0000313" key="2">
    <source>
        <dbReference type="Proteomes" id="UP000298663"/>
    </source>
</evidence>
<proteinExistence type="predicted"/>
<comment type="caution">
    <text evidence="1">The sequence shown here is derived from an EMBL/GenBank/DDBJ whole genome shotgun (WGS) entry which is preliminary data.</text>
</comment>
<keyword evidence="2" id="KW-1185">Reference proteome</keyword>
<gene>
    <name evidence="1" type="ORF">L596_001347</name>
</gene>
<sequence>MEFTPLQFIDEVLLSLIKTTSKKRTSTLNASVLVDLSSYWGEKAEFLTHSHFDLDLHFCYIHKKVSYLISSSALSAPSVCLCLRSLKFVGDLHSILRYLRITDFCQCSVRQKLNMSKMLVILRDYMRSAGILPKATLINLTSSNQIDMAGLYSFLLNDLWAKEIRLKLQSISDQNRRFLQRFMDTEMLVGIEIEVFATSNSPVRCLLSYTQNDVLKVMKFPTDHAQTHATEIIKMWVRNPQRKSRELFVFHVQHIVAFIRNGLFLMKTMEMVISEVSSSNPNVFVTCTPVRSKRNVYLITVAGSERQLIVHWHVKKVHSDNGFIQLTNPEYVTVAH</sequence>